<dbReference type="PROSITE" id="PS50853">
    <property type="entry name" value="FN3"/>
    <property type="match status" value="1"/>
</dbReference>
<feature type="domain" description="Fibronectin type-III" evidence="1">
    <location>
        <begin position="271"/>
        <end position="379"/>
    </location>
</feature>
<dbReference type="SUPFAM" id="SSF49265">
    <property type="entry name" value="Fibronectin type III"/>
    <property type="match status" value="1"/>
</dbReference>
<keyword evidence="3" id="KW-1185">Reference proteome</keyword>
<accession>A0A401FQM9</accession>
<proteinExistence type="predicted"/>
<protein>
    <recommendedName>
        <fullName evidence="1">Fibronectin type-III domain-containing protein</fullName>
    </recommendedName>
</protein>
<dbReference type="InterPro" id="IPR036116">
    <property type="entry name" value="FN3_sf"/>
</dbReference>
<evidence type="ECO:0000313" key="3">
    <source>
        <dbReference type="Proteomes" id="UP000288096"/>
    </source>
</evidence>
<evidence type="ECO:0000313" key="2">
    <source>
        <dbReference type="EMBL" id="GBC59260.1"/>
    </source>
</evidence>
<gene>
    <name evidence="2" type="ORF">DENIS_0196</name>
</gene>
<dbReference type="AlphaFoldDB" id="A0A401FQM9"/>
<dbReference type="Proteomes" id="UP000288096">
    <property type="component" value="Unassembled WGS sequence"/>
</dbReference>
<sequence>MVPPVSARYALRLPSLFSVKTDRFAKRGLAWISLFLWGFLIAGVAAAGTAPERPWPPEGRRIRCPVIRDTGVSSAGSERAGNNGGARRLKLKGPKEFILLDIDPSVLKGKIVTGALLHMRSASPRKAPLARVGVSTLASRWAEGRSGGYTSQTGSSCFLQAEYKRRNWSSPGSTLTDVVFGPGNTLWRFADCTPPDRAGWQACAVDADVVAARLAGLSEGFCLSDEVGSTWAMKNGHFQYNLLPNRFCHSRESFNSQPWLEVWVSGTDALPPVPVTDIRVTTEKMRPGEALISWNTPPDSGGGRTLGFDVTWRRHGKEEPFPRYMIPMARPGEAVRMYIRDMPFQAGEKIVLRIRPADSSGNRGKAFSAPVCLAGAKPALHIPPADITPFPPSADLPRVGGINVCAVDLTDKQNPRNGQMIPERGPGYRGGNHLFSAKERRIRLQAARNEAVCFQLSLEGIAENIGVRCGFAAHPGLKVVMYQAAYVAVKNNRGKTLAILSDPLVPLNGPFSIPSRAGAVRADGQKWHTLICEVYVPHDMRPGRKGGQLTVSVGDARLTLDLDLTVWNFTLPDQLSFVPEMNAYGAGSPFKGYEYYRLAHEHRTCLNRLPYAWSGQPVDAPVWKDGEFDWRAWDKKMGPLLDGTAFGDLRRKGEPVDLFYLPLNENWPVSIYAHYRPSYWADEALSPEYAGALKQAFSAFASHCSEKGWHDTGFQFYLNNKVYYRKKSRRSSAPWIFDEPVSTQDFWALRWYGLLWRAAVDPVAGRAMMWFRTDIASPAFARNSLWGITDIEYVGGDTRRTRSAGRERQMAWDRYRFSEYGTANRISESNMQPILWCLSAWANGATGVVPWQTIGGENAWTTAEQTALLYPGPDGPCPSLRLKVFRRGQQDTEYLTLLCDAIGRQRDDVAAWLRQATDLNGRVRKTSPGDAGTVVFPERDPGALWRLRYRVGKLLSEKALPYRRSLTRRNPPEKTRYIHDTGYVRCAPDVNSLKPPCDFFGPLP</sequence>
<dbReference type="InterPro" id="IPR003961">
    <property type="entry name" value="FN3_dom"/>
</dbReference>
<organism evidence="2 3">
    <name type="scientific">Desulfonema ishimotonii</name>
    <dbReference type="NCBI Taxonomy" id="45657"/>
    <lineage>
        <taxon>Bacteria</taxon>
        <taxon>Pseudomonadati</taxon>
        <taxon>Thermodesulfobacteriota</taxon>
        <taxon>Desulfobacteria</taxon>
        <taxon>Desulfobacterales</taxon>
        <taxon>Desulfococcaceae</taxon>
        <taxon>Desulfonema</taxon>
    </lineage>
</organism>
<name>A0A401FQM9_9BACT</name>
<reference evidence="3" key="1">
    <citation type="submission" date="2017-11" db="EMBL/GenBank/DDBJ databases">
        <authorList>
            <person name="Watanabe M."/>
            <person name="Kojima H."/>
        </authorList>
    </citation>
    <scope>NUCLEOTIDE SEQUENCE [LARGE SCALE GENOMIC DNA]</scope>
    <source>
        <strain evidence="3">Tokyo 01</strain>
    </source>
</reference>
<comment type="caution">
    <text evidence="2">The sequence shown here is derived from an EMBL/GenBank/DDBJ whole genome shotgun (WGS) entry which is preliminary data.</text>
</comment>
<evidence type="ECO:0000259" key="1">
    <source>
        <dbReference type="PROSITE" id="PS50853"/>
    </source>
</evidence>
<reference evidence="3" key="2">
    <citation type="submission" date="2019-01" db="EMBL/GenBank/DDBJ databases">
        <title>Genome sequence of Desulfonema ishimotonii strain Tokyo 01.</title>
        <authorList>
            <person name="Fukui M."/>
        </authorList>
    </citation>
    <scope>NUCLEOTIDE SEQUENCE [LARGE SCALE GENOMIC DNA]</scope>
    <source>
        <strain evidence="3">Tokyo 01</strain>
    </source>
</reference>
<dbReference type="EMBL" id="BEXT01000001">
    <property type="protein sequence ID" value="GBC59260.1"/>
    <property type="molecule type" value="Genomic_DNA"/>
</dbReference>